<gene>
    <name evidence="2" type="ORF">GCM10010170_105820</name>
</gene>
<keyword evidence="3" id="KW-1185">Reference proteome</keyword>
<dbReference type="Proteomes" id="UP001501444">
    <property type="component" value="Unassembled WGS sequence"/>
</dbReference>
<feature type="transmembrane region" description="Helical" evidence="1">
    <location>
        <begin position="82"/>
        <end position="101"/>
    </location>
</feature>
<comment type="caution">
    <text evidence="2">The sequence shown here is derived from an EMBL/GenBank/DDBJ whole genome shotgun (WGS) entry which is preliminary data.</text>
</comment>
<dbReference type="EMBL" id="BAAARV010000131">
    <property type="protein sequence ID" value="GAA2392867.1"/>
    <property type="molecule type" value="Genomic_DNA"/>
</dbReference>
<evidence type="ECO:0000313" key="3">
    <source>
        <dbReference type="Proteomes" id="UP001501444"/>
    </source>
</evidence>
<keyword evidence="1" id="KW-0812">Transmembrane</keyword>
<name>A0ABN3I3K4_9ACTN</name>
<proteinExistence type="predicted"/>
<reference evidence="2 3" key="1">
    <citation type="journal article" date="2019" name="Int. J. Syst. Evol. Microbiol.">
        <title>The Global Catalogue of Microorganisms (GCM) 10K type strain sequencing project: providing services to taxonomists for standard genome sequencing and annotation.</title>
        <authorList>
            <consortium name="The Broad Institute Genomics Platform"/>
            <consortium name="The Broad Institute Genome Sequencing Center for Infectious Disease"/>
            <person name="Wu L."/>
            <person name="Ma J."/>
        </authorList>
    </citation>
    <scope>NUCLEOTIDE SEQUENCE [LARGE SCALE GENOMIC DNA]</scope>
    <source>
        <strain evidence="2 3">JCM 3272</strain>
    </source>
</reference>
<accession>A0ABN3I3K4</accession>
<dbReference type="Pfam" id="PF07784">
    <property type="entry name" value="DUF1622"/>
    <property type="match status" value="1"/>
</dbReference>
<organism evidence="2 3">
    <name type="scientific">Dactylosporangium salmoneum</name>
    <dbReference type="NCBI Taxonomy" id="53361"/>
    <lineage>
        <taxon>Bacteria</taxon>
        <taxon>Bacillati</taxon>
        <taxon>Actinomycetota</taxon>
        <taxon>Actinomycetes</taxon>
        <taxon>Micromonosporales</taxon>
        <taxon>Micromonosporaceae</taxon>
        <taxon>Dactylosporangium</taxon>
    </lineage>
</organism>
<keyword evidence="1" id="KW-0472">Membrane</keyword>
<sequence>MGVAGAMERVAQGFDALAAVVLVIGLLFSVVLAVRAARRDGGRRGYLALRESFGGVLLLSLEVLVAADLIRTVAVSPSLESVAVLGIIVLIRTFLSFSLQVEIEGTVPWRRALTSGAVSIAQAARRPPDSD</sequence>
<evidence type="ECO:0000313" key="2">
    <source>
        <dbReference type="EMBL" id="GAA2392867.1"/>
    </source>
</evidence>
<dbReference type="PANTHER" id="PTHR38468:SF1">
    <property type="entry name" value="SLL0939 PROTEIN"/>
    <property type="match status" value="1"/>
</dbReference>
<feature type="transmembrane region" description="Helical" evidence="1">
    <location>
        <begin position="49"/>
        <end position="70"/>
    </location>
</feature>
<evidence type="ECO:0008006" key="4">
    <source>
        <dbReference type="Google" id="ProtNLM"/>
    </source>
</evidence>
<protein>
    <recommendedName>
        <fullName evidence="4">DUF1622 domain-containing protein</fullName>
    </recommendedName>
</protein>
<dbReference type="PANTHER" id="PTHR38468">
    <property type="entry name" value="SLL0939 PROTEIN"/>
    <property type="match status" value="1"/>
</dbReference>
<evidence type="ECO:0000256" key="1">
    <source>
        <dbReference type="SAM" id="Phobius"/>
    </source>
</evidence>
<feature type="transmembrane region" description="Helical" evidence="1">
    <location>
        <begin position="16"/>
        <end position="37"/>
    </location>
</feature>
<keyword evidence="1" id="KW-1133">Transmembrane helix</keyword>
<dbReference type="InterPro" id="IPR012427">
    <property type="entry name" value="DUF1622"/>
</dbReference>